<feature type="transmembrane region" description="Helical" evidence="11">
    <location>
        <begin position="110"/>
        <end position="137"/>
    </location>
</feature>
<dbReference type="RefSeq" id="XP_013379913.2">
    <property type="nucleotide sequence ID" value="XM_013524459.2"/>
</dbReference>
<protein>
    <recommendedName>
        <fullName evidence="10">Transporter</fullName>
    </recommendedName>
</protein>
<dbReference type="GO" id="GO:0089718">
    <property type="term" value="P:amino acid import across plasma membrane"/>
    <property type="evidence" value="ECO:0007669"/>
    <property type="project" value="TreeGrafter"/>
</dbReference>
<feature type="transmembrane region" description="Helical" evidence="11">
    <location>
        <begin position="461"/>
        <end position="485"/>
    </location>
</feature>
<evidence type="ECO:0000256" key="2">
    <source>
        <dbReference type="ARBA" id="ARBA00006459"/>
    </source>
</evidence>
<evidence type="ECO:0000313" key="13">
    <source>
        <dbReference type="RefSeq" id="XP_013379913.2"/>
    </source>
</evidence>
<feature type="binding site" evidence="8">
    <location>
        <position position="47"/>
    </location>
    <ligand>
        <name>Na(+)</name>
        <dbReference type="ChEBI" id="CHEBI:29101"/>
        <label>1</label>
    </ligand>
</feature>
<dbReference type="PANTHER" id="PTHR11616">
    <property type="entry name" value="SODIUM/CHLORIDE DEPENDENT TRANSPORTER"/>
    <property type="match status" value="1"/>
</dbReference>
<feature type="transmembrane region" description="Helical" evidence="11">
    <location>
        <begin position="536"/>
        <end position="555"/>
    </location>
</feature>
<dbReference type="InterPro" id="IPR037272">
    <property type="entry name" value="SNS_sf"/>
</dbReference>
<feature type="binding site" evidence="8">
    <location>
        <position position="334"/>
    </location>
    <ligand>
        <name>Na(+)</name>
        <dbReference type="ChEBI" id="CHEBI:29101"/>
        <label>1</label>
    </ligand>
</feature>
<keyword evidence="9" id="KW-1015">Disulfide bond</keyword>
<name>A0A1S3H1L7_LINAN</name>
<feature type="transmembrane region" description="Helical" evidence="11">
    <location>
        <begin position="575"/>
        <end position="596"/>
    </location>
</feature>
<comment type="subcellular location">
    <subcellularLocation>
        <location evidence="1">Membrane</location>
        <topology evidence="1">Multi-pass membrane protein</topology>
    </subcellularLocation>
</comment>
<keyword evidence="6 11" id="KW-0472">Membrane</keyword>
<dbReference type="GO" id="GO:0005283">
    <property type="term" value="F:amino acid:sodium symporter activity"/>
    <property type="evidence" value="ECO:0007669"/>
    <property type="project" value="TreeGrafter"/>
</dbReference>
<feature type="transmembrane region" description="Helical" evidence="11">
    <location>
        <begin position="68"/>
        <end position="89"/>
    </location>
</feature>
<dbReference type="GO" id="GO:0046872">
    <property type="term" value="F:metal ion binding"/>
    <property type="evidence" value="ECO:0007669"/>
    <property type="project" value="UniProtKB-KW"/>
</dbReference>
<evidence type="ECO:0000256" key="11">
    <source>
        <dbReference type="SAM" id="Phobius"/>
    </source>
</evidence>
<evidence type="ECO:0000313" key="12">
    <source>
        <dbReference type="Proteomes" id="UP000085678"/>
    </source>
</evidence>
<feature type="binding site" evidence="8">
    <location>
        <position position="366"/>
    </location>
    <ligand>
        <name>Na(+)</name>
        <dbReference type="ChEBI" id="CHEBI:29101"/>
        <label>1</label>
    </ligand>
</feature>
<keyword evidence="8" id="KW-0915">Sodium</keyword>
<dbReference type="SUPFAM" id="SSF161070">
    <property type="entry name" value="SNF-like"/>
    <property type="match status" value="1"/>
</dbReference>
<keyword evidence="5 11" id="KW-1133">Transmembrane helix</keyword>
<dbReference type="Pfam" id="PF00209">
    <property type="entry name" value="SNF"/>
    <property type="match status" value="2"/>
</dbReference>
<keyword evidence="3 10" id="KW-0813">Transport</keyword>
<keyword evidence="7" id="KW-0325">Glycoprotein</keyword>
<proteinExistence type="inferred from homology"/>
<feature type="transmembrane region" description="Helical" evidence="11">
    <location>
        <begin position="276"/>
        <end position="295"/>
    </location>
</feature>
<feature type="binding site" evidence="8">
    <location>
        <position position="51"/>
    </location>
    <ligand>
        <name>Na(+)</name>
        <dbReference type="ChEBI" id="CHEBI:29101"/>
        <label>1</label>
    </ligand>
</feature>
<feature type="transmembrane region" description="Helical" evidence="11">
    <location>
        <begin position="491"/>
        <end position="515"/>
    </location>
</feature>
<keyword evidence="4 10" id="KW-0812">Transmembrane</keyword>
<evidence type="ECO:0000256" key="5">
    <source>
        <dbReference type="ARBA" id="ARBA00022989"/>
    </source>
</evidence>
<dbReference type="AlphaFoldDB" id="A0A1S3H1L7"/>
<evidence type="ECO:0000256" key="6">
    <source>
        <dbReference type="ARBA" id="ARBA00023136"/>
    </source>
</evidence>
<dbReference type="PROSITE" id="PS00610">
    <property type="entry name" value="NA_NEUROTRAN_SYMP_1"/>
    <property type="match status" value="1"/>
</dbReference>
<feature type="transmembrane region" description="Helical" evidence="11">
    <location>
        <begin position="251"/>
        <end position="269"/>
    </location>
</feature>
<dbReference type="InterPro" id="IPR000175">
    <property type="entry name" value="Na/ntran_symport"/>
</dbReference>
<dbReference type="KEGG" id="lak:106151275"/>
<feature type="binding site" evidence="8">
    <location>
        <position position="46"/>
    </location>
    <ligand>
        <name>Na(+)</name>
        <dbReference type="ChEBI" id="CHEBI:29101"/>
        <label>1</label>
    </ligand>
</feature>
<sequence>MAVAQVATASADFENKSTTSSDADSVPTREKWSRRFDFIMSGIGYAVGVGNIWRFPYLCMRNGGGAFLIPYFFFLFTCAIPLYFMELAIGQYSASSPMTAWRICPLFKGLGYAMILVSGILCIYYNVILTWVLFYLAMSFGTEVPWGGCGNWWNTECCLAAGESRNATLLGPSGTNSTGNMLNYLPFSQSNTSSGQGLVMVTNVTVDLASNISYIEDSIFCNKSTSPTEEYWQSAVLGMSSGIDNLGTVKWELLICLILAWALTFVCLCKGVKSSGLIVYVTATTPYIFLTILLIRGATLEGSLEGVKYYLTPDFSKLAEFRVWCEACLQVFYSLGPAWGGLITMASYNEFNNNIMRDSLLIPMINCGTSFYGGFVIFSVMGYMAKVAGLRVDEVVKQGPGLAFVVYPEAIAQLPISPLWAILFFLMLLTLGLDSQFVTLETLTSSFIDEFPRILRKRRTLFTLAVCVVEFLLGLACITNGGIYVFQFMDWYCAAVAVVIIALLECLIVAYVYGADRLSDDVASMVGRKPFILWRICWRFVTPGLLMMILGFSLFSYKPPSYGDYRFPDWIEPLGWFIATIPLIPIPVVMVWRIAFAAQGNIWQRIRFLLKPSADWGPSPSEKPASRKIETNGVTVAYDLANGDTPKDMQEENHQV</sequence>
<evidence type="ECO:0000256" key="1">
    <source>
        <dbReference type="ARBA" id="ARBA00004141"/>
    </source>
</evidence>
<comment type="similarity">
    <text evidence="2 10">Belongs to the sodium:neurotransmitter symporter (SNF) (TC 2.A.22) family.</text>
</comment>
<dbReference type="PANTHER" id="PTHR11616:SF321">
    <property type="entry name" value="SODIUM-DEPENDENT NUTRIENT AMINO ACID TRANSPORTER 1-RELATED"/>
    <property type="match status" value="1"/>
</dbReference>
<feature type="transmembrane region" description="Helical" evidence="11">
    <location>
        <begin position="38"/>
        <end position="56"/>
    </location>
</feature>
<evidence type="ECO:0000256" key="3">
    <source>
        <dbReference type="ARBA" id="ARBA00022448"/>
    </source>
</evidence>
<dbReference type="PRINTS" id="PR00176">
    <property type="entry name" value="NANEUSMPORT"/>
</dbReference>
<evidence type="ECO:0000256" key="10">
    <source>
        <dbReference type="RuleBase" id="RU003732"/>
    </source>
</evidence>
<keyword evidence="10" id="KW-0769">Symport</keyword>
<dbReference type="OrthoDB" id="6581954at2759"/>
<feature type="binding site" evidence="8">
    <location>
        <position position="435"/>
    </location>
    <ligand>
        <name>Na(+)</name>
        <dbReference type="ChEBI" id="CHEBI:29101"/>
        <label>1</label>
    </ligand>
</feature>
<feature type="transmembrane region" description="Helical" evidence="11">
    <location>
        <begin position="419"/>
        <end position="440"/>
    </location>
</feature>
<feature type="binding site" evidence="8">
    <location>
        <position position="44"/>
    </location>
    <ligand>
        <name>Na(+)</name>
        <dbReference type="ChEBI" id="CHEBI:29101"/>
        <label>2</label>
    </ligand>
</feature>
<evidence type="ECO:0000256" key="8">
    <source>
        <dbReference type="PIRSR" id="PIRSR600175-1"/>
    </source>
</evidence>
<dbReference type="Proteomes" id="UP000085678">
    <property type="component" value="Unplaced"/>
</dbReference>
<dbReference type="GeneID" id="106151275"/>
<gene>
    <name evidence="13" type="primary">LOC106151275</name>
</gene>
<evidence type="ECO:0000256" key="9">
    <source>
        <dbReference type="PIRSR" id="PIRSR600175-2"/>
    </source>
</evidence>
<feature type="disulfide bond" evidence="9">
    <location>
        <begin position="149"/>
        <end position="158"/>
    </location>
</feature>
<feature type="binding site" evidence="8">
    <location>
        <position position="434"/>
    </location>
    <ligand>
        <name>Na(+)</name>
        <dbReference type="ChEBI" id="CHEBI:29101"/>
        <label>1</label>
    </ligand>
</feature>
<organism evidence="12 13">
    <name type="scientific">Lingula anatina</name>
    <name type="common">Brachiopod</name>
    <name type="synonym">Lingula unguis</name>
    <dbReference type="NCBI Taxonomy" id="7574"/>
    <lineage>
        <taxon>Eukaryota</taxon>
        <taxon>Metazoa</taxon>
        <taxon>Spiralia</taxon>
        <taxon>Lophotrochozoa</taxon>
        <taxon>Brachiopoda</taxon>
        <taxon>Linguliformea</taxon>
        <taxon>Lingulata</taxon>
        <taxon>Lingulida</taxon>
        <taxon>Linguloidea</taxon>
        <taxon>Lingulidae</taxon>
        <taxon>Lingula</taxon>
    </lineage>
</organism>
<feature type="binding site" evidence="8">
    <location>
        <position position="431"/>
    </location>
    <ligand>
        <name>Na(+)</name>
        <dbReference type="ChEBI" id="CHEBI:29101"/>
        <label>1</label>
    </ligand>
</feature>
<reference evidence="13" key="1">
    <citation type="submission" date="2025-08" db="UniProtKB">
        <authorList>
            <consortium name="RefSeq"/>
        </authorList>
    </citation>
    <scope>IDENTIFICATION</scope>
    <source>
        <tissue evidence="13">Gonads</tissue>
    </source>
</reference>
<keyword evidence="12" id="KW-1185">Reference proteome</keyword>
<evidence type="ECO:0000256" key="7">
    <source>
        <dbReference type="ARBA" id="ARBA00023180"/>
    </source>
</evidence>
<feature type="transmembrane region" description="Helical" evidence="11">
    <location>
        <begin position="360"/>
        <end position="385"/>
    </location>
</feature>
<dbReference type="PROSITE" id="PS50267">
    <property type="entry name" value="NA_NEUROTRAN_SYMP_3"/>
    <property type="match status" value="1"/>
</dbReference>
<dbReference type="InParanoid" id="A0A1S3H1L7"/>
<accession>A0A1S3H1L7</accession>
<dbReference type="GO" id="GO:0005886">
    <property type="term" value="C:plasma membrane"/>
    <property type="evidence" value="ECO:0007669"/>
    <property type="project" value="TreeGrafter"/>
</dbReference>
<evidence type="ECO:0000256" key="4">
    <source>
        <dbReference type="ARBA" id="ARBA00022692"/>
    </source>
</evidence>
<keyword evidence="8" id="KW-0479">Metal-binding</keyword>